<dbReference type="EMBL" id="CP017717">
    <property type="protein sequence ID" value="AQZ68230.1"/>
    <property type="molecule type" value="Genomic_DNA"/>
</dbReference>
<dbReference type="KEGG" id="noa:BKM31_48245"/>
<dbReference type="RefSeq" id="WP_080044552.1">
    <property type="nucleotide sequence ID" value="NZ_CP017717.1"/>
</dbReference>
<protein>
    <submittedName>
        <fullName evidence="1">Uncharacterized protein</fullName>
    </submittedName>
</protein>
<gene>
    <name evidence="1" type="ORF">BKM31_48245</name>
</gene>
<dbReference type="AlphaFoldDB" id="A0A1V0ADC4"/>
<reference evidence="2" key="1">
    <citation type="journal article" date="2017" name="Med. Chem. Commun.">
        <title>Nonomuraea sp. ATCC 55076 harbours the largest actinomycete chromosome to date and the kistamicin biosynthetic gene cluster.</title>
        <authorList>
            <person name="Nazari B."/>
            <person name="Forneris C.C."/>
            <person name="Gibson M.I."/>
            <person name="Moon K."/>
            <person name="Schramma K.R."/>
            <person name="Seyedsayamdost M.R."/>
        </authorList>
    </citation>
    <scope>NUCLEOTIDE SEQUENCE [LARGE SCALE GENOMIC DNA]</scope>
    <source>
        <strain evidence="2">ATCC 55076</strain>
    </source>
</reference>
<accession>A0A1V0ADC4</accession>
<sequence>MLTIEQAIATFGVTVDEHLDRQAEIPVLSGLQFQGDVAVVPVTASPARTPIPAEGVPVVRGQAQANTHLLVATGPAFFTPDRSGRALTLGVLTVEEGATAYLAHPEHAYAGIAPGTYELRRQREQADQTRLVAD</sequence>
<evidence type="ECO:0000313" key="2">
    <source>
        <dbReference type="Proteomes" id="UP000190797"/>
    </source>
</evidence>
<dbReference type="OrthoDB" id="3377664at2"/>
<dbReference type="STRING" id="1909395.BKM31_48245"/>
<name>A0A1V0ADC4_9ACTN</name>
<organism evidence="1 2">
    <name type="scientific">[Actinomadura] parvosata subsp. kistnae</name>
    <dbReference type="NCBI Taxonomy" id="1909395"/>
    <lineage>
        <taxon>Bacteria</taxon>
        <taxon>Bacillati</taxon>
        <taxon>Actinomycetota</taxon>
        <taxon>Actinomycetes</taxon>
        <taxon>Streptosporangiales</taxon>
        <taxon>Streptosporangiaceae</taxon>
        <taxon>Nonomuraea</taxon>
    </lineage>
</organism>
<evidence type="ECO:0000313" key="1">
    <source>
        <dbReference type="EMBL" id="AQZ68230.1"/>
    </source>
</evidence>
<keyword evidence="2" id="KW-1185">Reference proteome</keyword>
<proteinExistence type="predicted"/>
<dbReference type="Proteomes" id="UP000190797">
    <property type="component" value="Chromosome"/>
</dbReference>